<name>A0A8R2M065_BOMMO</name>
<evidence type="ECO:0000313" key="2">
    <source>
        <dbReference type="Proteomes" id="UP000005204"/>
    </source>
</evidence>
<evidence type="ECO:0008006" key="3">
    <source>
        <dbReference type="Google" id="ProtNLM"/>
    </source>
</evidence>
<proteinExistence type="predicted"/>
<evidence type="ECO:0000313" key="1">
    <source>
        <dbReference type="EnsemblMetazoa" id="XP_037871128.1"/>
    </source>
</evidence>
<organism evidence="1 2">
    <name type="scientific">Bombyx mori</name>
    <name type="common">Silk moth</name>
    <dbReference type="NCBI Taxonomy" id="7091"/>
    <lineage>
        <taxon>Eukaryota</taxon>
        <taxon>Metazoa</taxon>
        <taxon>Ecdysozoa</taxon>
        <taxon>Arthropoda</taxon>
        <taxon>Hexapoda</taxon>
        <taxon>Insecta</taxon>
        <taxon>Pterygota</taxon>
        <taxon>Neoptera</taxon>
        <taxon>Endopterygota</taxon>
        <taxon>Lepidoptera</taxon>
        <taxon>Glossata</taxon>
        <taxon>Ditrysia</taxon>
        <taxon>Bombycoidea</taxon>
        <taxon>Bombycidae</taxon>
        <taxon>Bombycinae</taxon>
        <taxon>Bombyx</taxon>
    </lineage>
</organism>
<dbReference type="GO" id="GO:0071897">
    <property type="term" value="P:DNA biosynthetic process"/>
    <property type="evidence" value="ECO:0007669"/>
    <property type="project" value="UniProtKB-ARBA"/>
</dbReference>
<reference evidence="1" key="2">
    <citation type="submission" date="2022-06" db="UniProtKB">
        <authorList>
            <consortium name="EnsemblMetazoa"/>
        </authorList>
    </citation>
    <scope>IDENTIFICATION</scope>
    <source>
        <strain evidence="1">p50T (Dazao)</strain>
    </source>
</reference>
<dbReference type="AlphaFoldDB" id="A0A8R2M065"/>
<dbReference type="EnsemblMetazoa" id="XM_038015200.1">
    <property type="protein sequence ID" value="XP_037871128.1"/>
    <property type="gene ID" value="LOC105841278"/>
</dbReference>
<dbReference type="PANTHER" id="PTHR47331:SF4">
    <property type="entry name" value="PEPTIDASE S1 DOMAIN-CONTAINING PROTEIN"/>
    <property type="match status" value="1"/>
</dbReference>
<dbReference type="PANTHER" id="PTHR47331">
    <property type="entry name" value="PHD-TYPE DOMAIN-CONTAINING PROTEIN"/>
    <property type="match status" value="1"/>
</dbReference>
<sequence length="525" mass="59723">MQSQQAEVTIHLLYSELSQSTVNSEEKRSEFEETERHLQQTTQLNNNQFQVSLPWKVPLSQVNNLLGDSIYQALKRLGAFVFSTDLRQMFRCILLDPEQRSLQLILLRDSPHENIKCIELNTVTYGFKCSTYLATRFLTELAHRYEADFPAASFILQNQTYCDDILTSSNPLESLSEMKDQLIQLLALGGFQAHKWSSNAPQILQNIPRDKQHFDDVDIQKQNYYIKTLGVTYNTNTDTFKISTPNQQGPMPLTKREIVSFVARFYDPLGLAGPITVSAKILIQKLWAAQINWDSQLPNDLKTAWLEFYNNLHSMQPIHITRNVTMQQAASSHLIGYADASCAAYGYCLYLREVDKVGKVKVTLLCSKSRLAPLSQKLTTPRLELNAVLLLAKLVHRVYSLLSLKIHIDDVSLFSDSQIVLAWFKLDITKLNAYVANRVKTILEFTKNFLWTYVRTGDNPADCLSRGAQPNELEHNTLWWQGPGYLHNSNYSPTKVNIKISDKIPELKSGDAADPLPLSSAMVKN</sequence>
<dbReference type="SUPFAM" id="SSF56672">
    <property type="entry name" value="DNA/RNA polymerases"/>
    <property type="match status" value="1"/>
</dbReference>
<accession>A0A8R2M065</accession>
<reference evidence="2" key="1">
    <citation type="journal article" date="2008" name="Insect Biochem. Mol. Biol.">
        <title>The genome of a lepidopteran model insect, the silkworm Bombyx mori.</title>
        <authorList>
            <consortium name="International Silkworm Genome Consortium"/>
        </authorList>
    </citation>
    <scope>NUCLEOTIDE SEQUENCE [LARGE SCALE GENOMIC DNA]</scope>
    <source>
        <strain evidence="2">p50T</strain>
    </source>
</reference>
<dbReference type="Pfam" id="PF05380">
    <property type="entry name" value="Peptidase_A17"/>
    <property type="match status" value="1"/>
</dbReference>
<dbReference type="InterPro" id="IPR008042">
    <property type="entry name" value="Retrotrans_Pao"/>
</dbReference>
<keyword evidence="2" id="KW-1185">Reference proteome</keyword>
<dbReference type="Proteomes" id="UP000005204">
    <property type="component" value="Unassembled WGS sequence"/>
</dbReference>
<dbReference type="InterPro" id="IPR043502">
    <property type="entry name" value="DNA/RNA_pol_sf"/>
</dbReference>
<protein>
    <recommendedName>
        <fullName evidence="3">Reverse transcriptase domain-containing protein</fullName>
    </recommendedName>
</protein>